<reference evidence="3" key="1">
    <citation type="submission" date="2017-01" db="EMBL/GenBank/DDBJ databases">
        <authorList>
            <person name="Wang Y."/>
            <person name="White M."/>
            <person name="Kvist S."/>
            <person name="Moncalvo J.-M."/>
        </authorList>
    </citation>
    <scope>NUCLEOTIDE SEQUENCE [LARGE SCALE GENOMIC DNA]</scope>
    <source>
        <strain evidence="3">COL-18-3</strain>
    </source>
</reference>
<dbReference type="Proteomes" id="UP000188320">
    <property type="component" value="Unassembled WGS sequence"/>
</dbReference>
<dbReference type="EMBL" id="LSSK01000190">
    <property type="protein sequence ID" value="OMH84473.1"/>
    <property type="molecule type" value="Genomic_DNA"/>
</dbReference>
<protein>
    <recommendedName>
        <fullName evidence="4">Arrestin-like N-terminal domain-containing protein</fullName>
    </recommendedName>
</protein>
<name>A0A1R1PU78_ZANCU</name>
<evidence type="ECO:0008006" key="4">
    <source>
        <dbReference type="Google" id="ProtNLM"/>
    </source>
</evidence>
<organism evidence="2 3">
    <name type="scientific">Zancudomyces culisetae</name>
    <name type="common">Gut fungus</name>
    <name type="synonym">Smittium culisetae</name>
    <dbReference type="NCBI Taxonomy" id="1213189"/>
    <lineage>
        <taxon>Eukaryota</taxon>
        <taxon>Fungi</taxon>
        <taxon>Fungi incertae sedis</taxon>
        <taxon>Zoopagomycota</taxon>
        <taxon>Kickxellomycotina</taxon>
        <taxon>Harpellomycetes</taxon>
        <taxon>Harpellales</taxon>
        <taxon>Legeriomycetaceae</taxon>
        <taxon>Zancudomyces</taxon>
    </lineage>
</organism>
<evidence type="ECO:0000313" key="2">
    <source>
        <dbReference type="EMBL" id="OMH84473.1"/>
    </source>
</evidence>
<dbReference type="OrthoDB" id="2333384at2759"/>
<keyword evidence="3" id="KW-1185">Reference proteome</keyword>
<proteinExistence type="predicted"/>
<evidence type="ECO:0000313" key="3">
    <source>
        <dbReference type="Proteomes" id="UP000188320"/>
    </source>
</evidence>
<gene>
    <name evidence="2" type="ORF">AX774_g1993</name>
</gene>
<feature type="region of interest" description="Disordered" evidence="1">
    <location>
        <begin position="195"/>
        <end position="217"/>
    </location>
</feature>
<accession>A0A1R1PU78</accession>
<dbReference type="AlphaFoldDB" id="A0A1R1PU78"/>
<evidence type="ECO:0000256" key="1">
    <source>
        <dbReference type="SAM" id="MobiDB-lite"/>
    </source>
</evidence>
<comment type="caution">
    <text evidence="2">The sequence shown here is derived from an EMBL/GenBank/DDBJ whole genome shotgun (WGS) entry which is preliminary data.</text>
</comment>
<sequence length="217" mass="24804">MICDGLTFPNTIEVVPEINGFWKKKVRIEFITESNMVGDGQSVGITIKMQRLVNDIAPISYGAVLKEYIETENLANGTRAKSLNVICKKEIKLLRHLSQKDINMLLAGNFGRKSEHRLNITIPKAYKEVQFDAANSFVKIFHTIEIYVKLVDTYYNTKTFSSTRLIKIMPKESLMFFENLPSYENDTHSILWESPPAYSNQNPFDDEAEPERTKASA</sequence>